<evidence type="ECO:0000256" key="5">
    <source>
        <dbReference type="ARBA" id="ARBA00022679"/>
    </source>
</evidence>
<dbReference type="RefSeq" id="WP_154433484.1">
    <property type="nucleotide sequence ID" value="NZ_VUNC01000001.1"/>
</dbReference>
<evidence type="ECO:0000259" key="9">
    <source>
        <dbReference type="Pfam" id="PF08323"/>
    </source>
</evidence>
<dbReference type="SUPFAM" id="SSF53756">
    <property type="entry name" value="UDP-Glycosyltransferase/glycogen phosphorylase"/>
    <property type="match status" value="1"/>
</dbReference>
<evidence type="ECO:0000256" key="6">
    <source>
        <dbReference type="ARBA" id="ARBA00023056"/>
    </source>
</evidence>
<feature type="domain" description="Starch synthase catalytic" evidence="9">
    <location>
        <begin position="10"/>
        <end position="246"/>
    </location>
</feature>
<evidence type="ECO:0000313" key="11">
    <source>
        <dbReference type="Proteomes" id="UP000469325"/>
    </source>
</evidence>
<dbReference type="InterPro" id="IPR011835">
    <property type="entry name" value="GS/SS"/>
</dbReference>
<comment type="caution">
    <text evidence="10">The sequence shown here is derived from an EMBL/GenBank/DDBJ whole genome shotgun (WGS) entry which is preliminary data.</text>
</comment>
<evidence type="ECO:0000256" key="2">
    <source>
        <dbReference type="ARBA" id="ARBA00002764"/>
    </source>
</evidence>
<dbReference type="Pfam" id="PF00534">
    <property type="entry name" value="Glycos_transf_1"/>
    <property type="match status" value="1"/>
</dbReference>
<dbReference type="EC" id="2.4.1.21" evidence="7"/>
<dbReference type="NCBIfam" id="TIGR02095">
    <property type="entry name" value="glgA"/>
    <property type="match status" value="1"/>
</dbReference>
<evidence type="ECO:0000256" key="7">
    <source>
        <dbReference type="HAMAP-Rule" id="MF_00484"/>
    </source>
</evidence>
<comment type="pathway">
    <text evidence="7">Glycan biosynthesis; glycogen biosynthesis.</text>
</comment>
<keyword evidence="6 7" id="KW-0320">Glycogen biosynthesis</keyword>
<dbReference type="NCBIfam" id="NF001898">
    <property type="entry name" value="PRK00654.1-1"/>
    <property type="match status" value="1"/>
</dbReference>
<evidence type="ECO:0000256" key="3">
    <source>
        <dbReference type="ARBA" id="ARBA00010281"/>
    </source>
</evidence>
<dbReference type="UniPathway" id="UPA00164"/>
<dbReference type="EMBL" id="VUNC01000001">
    <property type="protein sequence ID" value="MST71726.1"/>
    <property type="molecule type" value="Genomic_DNA"/>
</dbReference>
<organism evidence="10 11">
    <name type="scientific">Olsenella porci</name>
    <dbReference type="NCBI Taxonomy" id="2652279"/>
    <lineage>
        <taxon>Bacteria</taxon>
        <taxon>Bacillati</taxon>
        <taxon>Actinomycetota</taxon>
        <taxon>Coriobacteriia</taxon>
        <taxon>Coriobacteriales</taxon>
        <taxon>Atopobiaceae</taxon>
        <taxon>Olsenella</taxon>
    </lineage>
</organism>
<name>A0A6N7XP16_9ACTN</name>
<comment type="function">
    <text evidence="2 7">Synthesizes alpha-1,4-glucan chains using ADP-glucose.</text>
</comment>
<gene>
    <name evidence="7 10" type="primary">glgA</name>
    <name evidence="10" type="ORF">FYJ68_01155</name>
</gene>
<dbReference type="AlphaFoldDB" id="A0A6N7XP16"/>
<dbReference type="InterPro" id="IPR001296">
    <property type="entry name" value="Glyco_trans_1"/>
</dbReference>
<evidence type="ECO:0000256" key="1">
    <source>
        <dbReference type="ARBA" id="ARBA00001478"/>
    </source>
</evidence>
<dbReference type="GO" id="GO:0004373">
    <property type="term" value="F:alpha-1,4-glucan glucosyltransferase (UDP-glucose donor) activity"/>
    <property type="evidence" value="ECO:0007669"/>
    <property type="project" value="InterPro"/>
</dbReference>
<dbReference type="Proteomes" id="UP000469325">
    <property type="component" value="Unassembled WGS sequence"/>
</dbReference>
<evidence type="ECO:0000259" key="8">
    <source>
        <dbReference type="Pfam" id="PF00534"/>
    </source>
</evidence>
<dbReference type="PANTHER" id="PTHR45825:SF11">
    <property type="entry name" value="ALPHA AMYLASE DOMAIN-CONTAINING PROTEIN"/>
    <property type="match status" value="1"/>
</dbReference>
<dbReference type="Gene3D" id="3.40.50.2000">
    <property type="entry name" value="Glycogen Phosphorylase B"/>
    <property type="match status" value="2"/>
</dbReference>
<feature type="binding site" evidence="7">
    <location>
        <position position="23"/>
    </location>
    <ligand>
        <name>ADP-alpha-D-glucose</name>
        <dbReference type="ChEBI" id="CHEBI:57498"/>
    </ligand>
</feature>
<keyword evidence="5 7" id="KW-0808">Transferase</keyword>
<dbReference type="HAMAP" id="MF_00484">
    <property type="entry name" value="Glycogen_synth"/>
    <property type="match status" value="1"/>
</dbReference>
<dbReference type="InterPro" id="IPR013534">
    <property type="entry name" value="Starch_synth_cat_dom"/>
</dbReference>
<dbReference type="GO" id="GO:0005978">
    <property type="term" value="P:glycogen biosynthetic process"/>
    <property type="evidence" value="ECO:0007669"/>
    <property type="project" value="UniProtKB-UniRule"/>
</dbReference>
<dbReference type="GO" id="GO:0009011">
    <property type="term" value="F:alpha-1,4-glucan glucosyltransferase (ADP-glucose donor) activity"/>
    <property type="evidence" value="ECO:0007669"/>
    <property type="project" value="UniProtKB-UniRule"/>
</dbReference>
<keyword evidence="4 7" id="KW-0328">Glycosyltransferase</keyword>
<dbReference type="CDD" id="cd03791">
    <property type="entry name" value="GT5_Glycogen_synthase_DULL1-like"/>
    <property type="match status" value="1"/>
</dbReference>
<sequence>MSYRDSRKMRVLFAASEAVPFVKTGGLGDVAGSLPRALNAAGADVSVILPKYGSIPHEYQDQMRHVAEFYVPLAWRNVYCGIEKLTYKGVTFYFVDNEAYFKRDGIYGYFDDGERYAFFSKAICEAIQNVPELQVDILQCNDWQTAMAPVFLREFYQGSLACRNVKTIFTVHNVKFQGQFSDKVLQDILGLADNPTAASQLYVDRDSVNYMKGALLYSDLITTVSPSYASELQMPFYGEGMDAIFRRRSSSLRGILNGIDVDTWNPATDPLISHRYAVDDMGPKAQDKAELQRELGLAEDPTRPLVVMIGRLTNQKGLGLVRYAMNRLMDRGVQVAILGTGDKDQEDAFKYFDWTYGDRMAARIAFDNALSHRMYAGGDILLMPSEFEPCGLSQMIAMRYGTLPVVRETGGLQDSVVPYNKFTGEGTGFRFANMNADEMADCLLGACEVFWTDHDAWAKLQRQAMEADFSWDRAADEYLGIYHDLHPEIDR</sequence>
<reference evidence="10 11" key="1">
    <citation type="submission" date="2019-08" db="EMBL/GenBank/DDBJ databases">
        <title>In-depth cultivation of the pig gut microbiome towards novel bacterial diversity and tailored functional studies.</title>
        <authorList>
            <person name="Wylensek D."/>
            <person name="Hitch T.C.A."/>
            <person name="Clavel T."/>
        </authorList>
    </citation>
    <scope>NUCLEOTIDE SEQUENCE [LARGE SCALE GENOMIC DNA]</scope>
    <source>
        <strain evidence="10 11">CA-Schmier-601-WT-1</strain>
    </source>
</reference>
<comment type="catalytic activity">
    <reaction evidence="1 7">
        <text>[(1-&gt;4)-alpha-D-glucosyl](n) + ADP-alpha-D-glucose = [(1-&gt;4)-alpha-D-glucosyl](n+1) + ADP + H(+)</text>
        <dbReference type="Rhea" id="RHEA:18189"/>
        <dbReference type="Rhea" id="RHEA-COMP:9584"/>
        <dbReference type="Rhea" id="RHEA-COMP:9587"/>
        <dbReference type="ChEBI" id="CHEBI:15378"/>
        <dbReference type="ChEBI" id="CHEBI:15444"/>
        <dbReference type="ChEBI" id="CHEBI:57498"/>
        <dbReference type="ChEBI" id="CHEBI:456216"/>
        <dbReference type="EC" id="2.4.1.21"/>
    </reaction>
</comment>
<accession>A0A6N7XP16</accession>
<evidence type="ECO:0000313" key="10">
    <source>
        <dbReference type="EMBL" id="MST71726.1"/>
    </source>
</evidence>
<proteinExistence type="inferred from homology"/>
<keyword evidence="11" id="KW-1185">Reference proteome</keyword>
<protein>
    <recommendedName>
        <fullName evidence="7">Glycogen synthase</fullName>
        <ecNumber evidence="7">2.4.1.21</ecNumber>
    </recommendedName>
    <alternativeName>
        <fullName evidence="7">Starch [bacterial glycogen] synthase</fullName>
    </alternativeName>
</protein>
<dbReference type="Pfam" id="PF08323">
    <property type="entry name" value="Glyco_transf_5"/>
    <property type="match status" value="1"/>
</dbReference>
<comment type="similarity">
    <text evidence="3 7">Belongs to the glycosyltransferase 1 family. Bacterial/plant glycogen synthase subfamily.</text>
</comment>
<feature type="domain" description="Glycosyl transferase family 1" evidence="8">
    <location>
        <begin position="298"/>
        <end position="441"/>
    </location>
</feature>
<evidence type="ECO:0000256" key="4">
    <source>
        <dbReference type="ARBA" id="ARBA00022676"/>
    </source>
</evidence>
<dbReference type="PANTHER" id="PTHR45825">
    <property type="entry name" value="GRANULE-BOUND STARCH SYNTHASE 1, CHLOROPLASTIC/AMYLOPLASTIC"/>
    <property type="match status" value="1"/>
</dbReference>